<dbReference type="Proteomes" id="UP001165121">
    <property type="component" value="Unassembled WGS sequence"/>
</dbReference>
<dbReference type="OrthoDB" id="126858at2759"/>
<reference evidence="2" key="1">
    <citation type="submission" date="2023-04" db="EMBL/GenBank/DDBJ databases">
        <title>Phytophthora fragariaefolia NBRC 109709.</title>
        <authorList>
            <person name="Ichikawa N."/>
            <person name="Sato H."/>
            <person name="Tonouchi N."/>
        </authorList>
    </citation>
    <scope>NUCLEOTIDE SEQUENCE</scope>
    <source>
        <strain evidence="2">NBRC 109709</strain>
    </source>
</reference>
<keyword evidence="3" id="KW-1185">Reference proteome</keyword>
<organism evidence="2 3">
    <name type="scientific">Phytophthora fragariaefolia</name>
    <dbReference type="NCBI Taxonomy" id="1490495"/>
    <lineage>
        <taxon>Eukaryota</taxon>
        <taxon>Sar</taxon>
        <taxon>Stramenopiles</taxon>
        <taxon>Oomycota</taxon>
        <taxon>Peronosporomycetes</taxon>
        <taxon>Peronosporales</taxon>
        <taxon>Peronosporaceae</taxon>
        <taxon>Phytophthora</taxon>
    </lineage>
</organism>
<accession>A0A9W6XIW3</accession>
<evidence type="ECO:0000256" key="1">
    <source>
        <dbReference type="SAM" id="MobiDB-lite"/>
    </source>
</evidence>
<feature type="compositionally biased region" description="Polar residues" evidence="1">
    <location>
        <begin position="518"/>
        <end position="528"/>
    </location>
</feature>
<sequence length="901" mass="102968">MVNGTSELQPHDYGAYQTTWKRKGWRANPLSITQQSRGELSGIPSQLPFSKESAPSQRHVARRLQHCADASDAFASAARALQSQRRLYVAQKSRAEELSRLRVALAQLSQVQALSAAEMGVESDPQQVMSLLRRTDRILRAAGSTKKPAAQRTEKVVKRLPRLMKRATSMVLERRQMIKEKQELPTKFQWVPMVLWRLYDDVRESAKEQKEFEPMKTAMHHVMKTVKDLNPFFYLQVLYQPPPQHLHGQWEISASDQLKAIAKSMTPFLRELKRRSLALKNTYDPYTRIHHGWDQLRVTLAFARRAARHFHFLMLYLYAVAMGCDSPNVHAGIISEKAMSGMLREDAELRSRLQLCRESAYSEDNLIKEAYEWTPELLVYLDEWRRHRATRRTRLGFDRGERHYDFLPQFLVGGESARHGRKKPRRDVLSEIGSHLSRVYFAWRASKLGTAKFKSMRIKDLGKLEIKIKRSLSAVVELVYSMILARWMDRRKRSIAWWESLELREVVSWKDGFEKPISNPTSQTTIESNYDDNDARCTSNAESVEQKRRQRAKKHLPSSGRFRRPSKVLLGNVVANASRMRKASDNVDLVQSHFVAPHRVALDHIIRLCDIYAWTDEDIDFFHRDAKRIGELQAVIFALRDQLDWSKASSEIAAKVDVMPSFGDLIKDDWCVSCAASHLCSLTAKAVTFAEETAMHGAAVALTQRPSLRCALTGPVNRNEKLKSSGVSIDPTLQELQESVHDAQVNVAELLAPYDGAQMPEWRDLILSTGQGIVQLLRFIAQDDFLREEKQGPSILDITPICRQTDTIAVVCLSTAYEDIDATLGPHCKIILLSGYVWDGERLCYMADKSFGLGKMIEDDGTHYLVLYKLRWLAIPRRDLIVIGVINGDTCGVLWILYPES</sequence>
<comment type="caution">
    <text evidence="2">The sequence shown here is derived from an EMBL/GenBank/DDBJ whole genome shotgun (WGS) entry which is preliminary data.</text>
</comment>
<feature type="compositionally biased region" description="Basic residues" evidence="1">
    <location>
        <begin position="548"/>
        <end position="560"/>
    </location>
</feature>
<proteinExistence type="predicted"/>
<dbReference type="EMBL" id="BSXT01001232">
    <property type="protein sequence ID" value="GMF40230.1"/>
    <property type="molecule type" value="Genomic_DNA"/>
</dbReference>
<gene>
    <name evidence="2" type="ORF">Pfra01_001226200</name>
</gene>
<dbReference type="AlphaFoldDB" id="A0A9W6XIW3"/>
<name>A0A9W6XIW3_9STRA</name>
<evidence type="ECO:0000313" key="2">
    <source>
        <dbReference type="EMBL" id="GMF40230.1"/>
    </source>
</evidence>
<evidence type="ECO:0000313" key="3">
    <source>
        <dbReference type="Proteomes" id="UP001165121"/>
    </source>
</evidence>
<feature type="region of interest" description="Disordered" evidence="1">
    <location>
        <begin position="518"/>
        <end position="560"/>
    </location>
</feature>
<protein>
    <submittedName>
        <fullName evidence="2">Unnamed protein product</fullName>
    </submittedName>
</protein>